<comment type="caution">
    <text evidence="8">The sequence shown here is derived from an EMBL/GenBank/DDBJ whole genome shotgun (WGS) entry which is preliminary data.</text>
</comment>
<keyword evidence="9" id="KW-1185">Reference proteome</keyword>
<dbReference type="PANTHER" id="PTHR46111:SF1">
    <property type="entry name" value="RIBOSOMAL RNA SMALL SUBUNIT METHYLTRANSFERASE I"/>
    <property type="match status" value="1"/>
</dbReference>
<reference evidence="8 9" key="1">
    <citation type="submission" date="2020-02" db="EMBL/GenBank/DDBJ databases">
        <authorList>
            <person name="Zhang X.-Y."/>
        </authorList>
    </citation>
    <scope>NUCLEOTIDE SEQUENCE [LARGE SCALE GENOMIC DNA]</scope>
    <source>
        <strain evidence="8 9">C33</strain>
    </source>
</reference>
<dbReference type="SUPFAM" id="SSF53790">
    <property type="entry name" value="Tetrapyrrole methylase"/>
    <property type="match status" value="1"/>
</dbReference>
<dbReference type="PANTHER" id="PTHR46111">
    <property type="entry name" value="RIBOSOMAL RNA SMALL SUBUNIT METHYLTRANSFERASE I"/>
    <property type="match status" value="1"/>
</dbReference>
<dbReference type="PIRSF" id="PIRSF005917">
    <property type="entry name" value="MTase_YraL"/>
    <property type="match status" value="1"/>
</dbReference>
<sequence length="291" mass="30676">MSLEAPVGSGTLWVVATPIGNLQDLSARAADLLASVPVIAAEDTRVSARLLGHRAQPPQMVALNEHTERRQIGRLLATLGEGHDVALLSDAGTPLISDPGFRLVRATHEAGFRVSPVPGPCAAIAGLSVAGLASDRFWFEGFLPAKTAARRSRLQSLATLPVTLIVYVPARDLVAVLEDCIAVLGADRIAALGREMTKLHETVHRAPLADLAAFCRDDPDQLRGEAILLLSGCRDDALAAVDPLALARELAGELAPSRAAGILARLTGLSRKQAFALIERIRGDERSPADG</sequence>
<protein>
    <recommendedName>
        <fullName evidence="6">Ribosomal RNA small subunit methyltransferase I</fullName>
        <ecNumber evidence="6">2.1.1.198</ecNumber>
    </recommendedName>
    <alternativeName>
        <fullName evidence="6">16S rRNA 2'-O-ribose C1402 methyltransferase</fullName>
    </alternativeName>
    <alternativeName>
        <fullName evidence="6">rRNA (cytidine-2'-O-)-methyltransferase RsmI</fullName>
    </alternativeName>
</protein>
<dbReference type="Proteomes" id="UP000484885">
    <property type="component" value="Unassembled WGS sequence"/>
</dbReference>
<dbReference type="GO" id="GO:0005737">
    <property type="term" value="C:cytoplasm"/>
    <property type="evidence" value="ECO:0007669"/>
    <property type="project" value="UniProtKB-SubCell"/>
</dbReference>
<comment type="subcellular location">
    <subcellularLocation>
        <location evidence="6">Cytoplasm</location>
    </subcellularLocation>
</comment>
<comment type="catalytic activity">
    <reaction evidence="6">
        <text>cytidine(1402) in 16S rRNA + S-adenosyl-L-methionine = 2'-O-methylcytidine(1402) in 16S rRNA + S-adenosyl-L-homocysteine + H(+)</text>
        <dbReference type="Rhea" id="RHEA:42924"/>
        <dbReference type="Rhea" id="RHEA-COMP:10285"/>
        <dbReference type="Rhea" id="RHEA-COMP:10286"/>
        <dbReference type="ChEBI" id="CHEBI:15378"/>
        <dbReference type="ChEBI" id="CHEBI:57856"/>
        <dbReference type="ChEBI" id="CHEBI:59789"/>
        <dbReference type="ChEBI" id="CHEBI:74495"/>
        <dbReference type="ChEBI" id="CHEBI:82748"/>
        <dbReference type="EC" id="2.1.1.198"/>
    </reaction>
</comment>
<evidence type="ECO:0000256" key="6">
    <source>
        <dbReference type="HAMAP-Rule" id="MF_01877"/>
    </source>
</evidence>
<dbReference type="PROSITE" id="PS01296">
    <property type="entry name" value="RSMI"/>
    <property type="match status" value="1"/>
</dbReference>
<comment type="function">
    <text evidence="6">Catalyzes the 2'-O-methylation of the ribose of cytidine 1402 (C1402) in 16S rRNA.</text>
</comment>
<dbReference type="HAMAP" id="MF_01877">
    <property type="entry name" value="16SrRNA_methyltr_I"/>
    <property type="match status" value="1"/>
</dbReference>
<keyword evidence="1 6" id="KW-0963">Cytoplasm</keyword>
<evidence type="ECO:0000256" key="4">
    <source>
        <dbReference type="ARBA" id="ARBA00022679"/>
    </source>
</evidence>
<keyword evidence="5 6" id="KW-0949">S-adenosyl-L-methionine</keyword>
<organism evidence="8 9">
    <name type="scientific">Wenzhouxiangella limi</name>
    <dbReference type="NCBI Taxonomy" id="2707351"/>
    <lineage>
        <taxon>Bacteria</taxon>
        <taxon>Pseudomonadati</taxon>
        <taxon>Pseudomonadota</taxon>
        <taxon>Gammaproteobacteria</taxon>
        <taxon>Chromatiales</taxon>
        <taxon>Wenzhouxiangellaceae</taxon>
        <taxon>Wenzhouxiangella</taxon>
    </lineage>
</organism>
<gene>
    <name evidence="6 8" type="primary">rsmI</name>
    <name evidence="8" type="ORF">G3I74_11630</name>
</gene>
<dbReference type="InterPro" id="IPR014777">
    <property type="entry name" value="4pyrrole_Mease_sub1"/>
</dbReference>
<evidence type="ECO:0000256" key="1">
    <source>
        <dbReference type="ARBA" id="ARBA00022490"/>
    </source>
</evidence>
<evidence type="ECO:0000313" key="8">
    <source>
        <dbReference type="EMBL" id="NDY96380.1"/>
    </source>
</evidence>
<keyword evidence="2 6" id="KW-0698">rRNA processing</keyword>
<evidence type="ECO:0000256" key="5">
    <source>
        <dbReference type="ARBA" id="ARBA00022691"/>
    </source>
</evidence>
<comment type="similarity">
    <text evidence="6">Belongs to the methyltransferase superfamily. RsmI family.</text>
</comment>
<accession>A0A845V289</accession>
<dbReference type="NCBIfam" id="TIGR00096">
    <property type="entry name" value="16S rRNA (cytidine(1402)-2'-O)-methyltransferase"/>
    <property type="match status" value="1"/>
</dbReference>
<proteinExistence type="inferred from homology"/>
<evidence type="ECO:0000259" key="7">
    <source>
        <dbReference type="Pfam" id="PF00590"/>
    </source>
</evidence>
<keyword evidence="3 6" id="KW-0489">Methyltransferase</keyword>
<evidence type="ECO:0000256" key="3">
    <source>
        <dbReference type="ARBA" id="ARBA00022603"/>
    </source>
</evidence>
<dbReference type="Gene3D" id="3.40.1010.10">
    <property type="entry name" value="Cobalt-precorrin-4 Transmethylase, Domain 1"/>
    <property type="match status" value="1"/>
</dbReference>
<dbReference type="EC" id="2.1.1.198" evidence="6"/>
<evidence type="ECO:0000256" key="2">
    <source>
        <dbReference type="ARBA" id="ARBA00022552"/>
    </source>
</evidence>
<feature type="domain" description="Tetrapyrrole methylase" evidence="7">
    <location>
        <begin position="11"/>
        <end position="212"/>
    </location>
</feature>
<dbReference type="Gene3D" id="3.30.950.10">
    <property type="entry name" value="Methyltransferase, Cobalt-precorrin-4 Transmethylase, Domain 2"/>
    <property type="match status" value="1"/>
</dbReference>
<dbReference type="InterPro" id="IPR000878">
    <property type="entry name" value="4pyrrol_Mease"/>
</dbReference>
<evidence type="ECO:0000313" key="9">
    <source>
        <dbReference type="Proteomes" id="UP000484885"/>
    </source>
</evidence>
<dbReference type="GO" id="GO:0070677">
    <property type="term" value="F:rRNA (cytosine-2'-O-)-methyltransferase activity"/>
    <property type="evidence" value="ECO:0007669"/>
    <property type="project" value="UniProtKB-UniRule"/>
</dbReference>
<dbReference type="InterPro" id="IPR018063">
    <property type="entry name" value="SAM_MeTrfase_RsmI_CS"/>
</dbReference>
<name>A0A845V289_9GAMM</name>
<dbReference type="EMBL" id="JAAGSC010000042">
    <property type="protein sequence ID" value="NDY96380.1"/>
    <property type="molecule type" value="Genomic_DNA"/>
</dbReference>
<dbReference type="InterPro" id="IPR008189">
    <property type="entry name" value="rRNA_ssu_MeTfrase_I"/>
</dbReference>
<keyword evidence="4 6" id="KW-0808">Transferase</keyword>
<dbReference type="CDD" id="cd11648">
    <property type="entry name" value="RsmI"/>
    <property type="match status" value="1"/>
</dbReference>
<dbReference type="AlphaFoldDB" id="A0A845V289"/>
<dbReference type="InterPro" id="IPR035996">
    <property type="entry name" value="4pyrrol_Methylase_sf"/>
</dbReference>
<dbReference type="RefSeq" id="WP_164211781.1">
    <property type="nucleotide sequence ID" value="NZ_JAAGSC010000042.1"/>
</dbReference>
<dbReference type="InterPro" id="IPR014776">
    <property type="entry name" value="4pyrrole_Mease_sub2"/>
</dbReference>
<dbReference type="Pfam" id="PF00590">
    <property type="entry name" value="TP_methylase"/>
    <property type="match status" value="1"/>
</dbReference>